<dbReference type="OrthoDB" id="9790710at2"/>
<name>A0A370L7N0_9HYPH</name>
<protein>
    <submittedName>
        <fullName evidence="4">Glycosyltransferase</fullName>
    </submittedName>
</protein>
<evidence type="ECO:0000313" key="5">
    <source>
        <dbReference type="Proteomes" id="UP000255207"/>
    </source>
</evidence>
<dbReference type="EMBL" id="QQTP01000004">
    <property type="protein sequence ID" value="RDJ26171.1"/>
    <property type="molecule type" value="Genomic_DNA"/>
</dbReference>
<evidence type="ECO:0000256" key="2">
    <source>
        <dbReference type="ARBA" id="ARBA00022679"/>
    </source>
</evidence>
<dbReference type="Gene3D" id="3.40.50.2000">
    <property type="entry name" value="Glycogen Phosphorylase B"/>
    <property type="match status" value="2"/>
</dbReference>
<dbReference type="AlphaFoldDB" id="A0A370L7N0"/>
<reference evidence="5" key="1">
    <citation type="submission" date="2018-07" db="EMBL/GenBank/DDBJ databases">
        <authorList>
            <person name="Safronova V.I."/>
            <person name="Chirak E.R."/>
            <person name="Sazanova A.L."/>
        </authorList>
    </citation>
    <scope>NUCLEOTIDE SEQUENCE [LARGE SCALE GENOMIC DNA]</scope>
    <source>
        <strain evidence="5">RCAM04685</strain>
    </source>
</reference>
<keyword evidence="5" id="KW-1185">Reference proteome</keyword>
<evidence type="ECO:0000256" key="3">
    <source>
        <dbReference type="SAM" id="MobiDB-lite"/>
    </source>
</evidence>
<dbReference type="PANTHER" id="PTHR12526:SF510">
    <property type="entry name" value="D-INOSITOL 3-PHOSPHATE GLYCOSYLTRANSFERASE"/>
    <property type="match status" value="1"/>
</dbReference>
<sequence>MPRGDPLQTRNGEQVGPTPSGPSQMGAHKSKLELRDDPSGQSEARILLLYLGRRGAMSRFTLEAMQAAAGVPGLRASVCISRQNENFDLYSAFGAELVGIDTFRNHSGALLSAWRIPLIGRRLAAEIKARRISAVIDLMPHVWSAALARYVHKAGAKYLAVAHDAEAHPGDSTSLVKGVTDLALGQADTVITLSTSVATHLKTLRKLDQRRLVTLFHPILSYHNARKRGARGAGQPLRLLFLGRIMPYKGLPLFLDMVETLRAKGYAVEAGVFGEGEIGPRGRHVTALGVEVVNRWLTDEEIGSALERYDLMIVSHVEASQSGVIAAAFGAGLPVVTTPVGGLPEQVTHGVDGLVATETSAQALAAAVERIILEPGLYDALCAGVRQQLDERSMRRFVDECVRLVRD</sequence>
<evidence type="ECO:0000256" key="1">
    <source>
        <dbReference type="ARBA" id="ARBA00022676"/>
    </source>
</evidence>
<feature type="region of interest" description="Disordered" evidence="3">
    <location>
        <begin position="1"/>
        <end position="39"/>
    </location>
</feature>
<evidence type="ECO:0000313" key="4">
    <source>
        <dbReference type="EMBL" id="RDJ26171.1"/>
    </source>
</evidence>
<accession>A0A370L7N0</accession>
<gene>
    <name evidence="4" type="ORF">DWE98_10060</name>
</gene>
<dbReference type="Proteomes" id="UP000255207">
    <property type="component" value="Unassembled WGS sequence"/>
</dbReference>
<proteinExistence type="predicted"/>
<keyword evidence="2 4" id="KW-0808">Transferase</keyword>
<comment type="caution">
    <text evidence="4">The sequence shown here is derived from an EMBL/GenBank/DDBJ whole genome shotgun (WGS) entry which is preliminary data.</text>
</comment>
<organism evidence="4 5">
    <name type="scientific">Bosea caraganae</name>
    <dbReference type="NCBI Taxonomy" id="2763117"/>
    <lineage>
        <taxon>Bacteria</taxon>
        <taxon>Pseudomonadati</taxon>
        <taxon>Pseudomonadota</taxon>
        <taxon>Alphaproteobacteria</taxon>
        <taxon>Hyphomicrobiales</taxon>
        <taxon>Boseaceae</taxon>
        <taxon>Bosea</taxon>
    </lineage>
</organism>
<keyword evidence="1" id="KW-0328">Glycosyltransferase</keyword>
<dbReference type="SUPFAM" id="SSF53756">
    <property type="entry name" value="UDP-Glycosyltransferase/glycogen phosphorylase"/>
    <property type="match status" value="1"/>
</dbReference>
<dbReference type="PANTHER" id="PTHR12526">
    <property type="entry name" value="GLYCOSYLTRANSFERASE"/>
    <property type="match status" value="1"/>
</dbReference>
<dbReference type="Pfam" id="PF13692">
    <property type="entry name" value="Glyco_trans_1_4"/>
    <property type="match status" value="1"/>
</dbReference>
<dbReference type="GO" id="GO:0016757">
    <property type="term" value="F:glycosyltransferase activity"/>
    <property type="evidence" value="ECO:0007669"/>
    <property type="project" value="UniProtKB-KW"/>
</dbReference>